<protein>
    <submittedName>
        <fullName evidence="1">Uncharacterized protein</fullName>
    </submittedName>
</protein>
<evidence type="ECO:0000313" key="1">
    <source>
        <dbReference type="EnsemblPlants" id="OB10G17010.1"/>
    </source>
</evidence>
<organism evidence="1">
    <name type="scientific">Oryza brachyantha</name>
    <name type="common">malo sina</name>
    <dbReference type="NCBI Taxonomy" id="4533"/>
    <lineage>
        <taxon>Eukaryota</taxon>
        <taxon>Viridiplantae</taxon>
        <taxon>Streptophyta</taxon>
        <taxon>Embryophyta</taxon>
        <taxon>Tracheophyta</taxon>
        <taxon>Spermatophyta</taxon>
        <taxon>Magnoliopsida</taxon>
        <taxon>Liliopsida</taxon>
        <taxon>Poales</taxon>
        <taxon>Poaceae</taxon>
        <taxon>BOP clade</taxon>
        <taxon>Oryzoideae</taxon>
        <taxon>Oryzeae</taxon>
        <taxon>Oryzinae</taxon>
        <taxon>Oryza</taxon>
    </lineage>
</organism>
<evidence type="ECO:0000313" key="2">
    <source>
        <dbReference type="Proteomes" id="UP000006038"/>
    </source>
</evidence>
<dbReference type="AlphaFoldDB" id="J3N2F3"/>
<dbReference type="Proteomes" id="UP000006038">
    <property type="component" value="Chromosome 10"/>
</dbReference>
<sequence>MRTSRFPFHVCKNGQVETVMPAVVSPLPAAHWNHRLHETLGSQLNENVLFVHERPNAEIKRREEKGEAGYKVTAGLDNYCMGGLTEGCKEAYIIILALSTTILQFLKKKQIRR</sequence>
<reference evidence="1" key="1">
    <citation type="journal article" date="2013" name="Nat. Commun.">
        <title>Whole-genome sequencing of Oryza brachyantha reveals mechanisms underlying Oryza genome evolution.</title>
        <authorList>
            <person name="Chen J."/>
            <person name="Huang Q."/>
            <person name="Gao D."/>
            <person name="Wang J."/>
            <person name="Lang Y."/>
            <person name="Liu T."/>
            <person name="Li B."/>
            <person name="Bai Z."/>
            <person name="Luis Goicoechea J."/>
            <person name="Liang C."/>
            <person name="Chen C."/>
            <person name="Zhang W."/>
            <person name="Sun S."/>
            <person name="Liao Y."/>
            <person name="Zhang X."/>
            <person name="Yang L."/>
            <person name="Song C."/>
            <person name="Wang M."/>
            <person name="Shi J."/>
            <person name="Liu G."/>
            <person name="Liu J."/>
            <person name="Zhou H."/>
            <person name="Zhou W."/>
            <person name="Yu Q."/>
            <person name="An N."/>
            <person name="Chen Y."/>
            <person name="Cai Q."/>
            <person name="Wang B."/>
            <person name="Liu B."/>
            <person name="Min J."/>
            <person name="Huang Y."/>
            <person name="Wu H."/>
            <person name="Li Z."/>
            <person name="Zhang Y."/>
            <person name="Yin Y."/>
            <person name="Song W."/>
            <person name="Jiang J."/>
            <person name="Jackson S.A."/>
            <person name="Wing R.A."/>
            <person name="Wang J."/>
            <person name="Chen M."/>
        </authorList>
    </citation>
    <scope>NUCLEOTIDE SEQUENCE [LARGE SCALE GENOMIC DNA]</scope>
    <source>
        <strain evidence="1">cv. IRGC 101232</strain>
    </source>
</reference>
<accession>J3N2F3</accession>
<dbReference type="Gramene" id="OB10G17010.1">
    <property type="protein sequence ID" value="OB10G17010.1"/>
    <property type="gene ID" value="OB10G17010"/>
</dbReference>
<name>J3N2F3_ORYBR</name>
<dbReference type="EnsemblPlants" id="OB10G17010.1">
    <property type="protein sequence ID" value="OB10G17010.1"/>
    <property type="gene ID" value="OB10G17010"/>
</dbReference>
<reference evidence="1" key="2">
    <citation type="submission" date="2013-04" db="UniProtKB">
        <authorList>
            <consortium name="EnsemblPlants"/>
        </authorList>
    </citation>
    <scope>IDENTIFICATION</scope>
</reference>
<proteinExistence type="predicted"/>
<keyword evidence="2" id="KW-1185">Reference proteome</keyword>
<dbReference type="HOGENOM" id="CLU_2139884_0_0_1"/>